<proteinExistence type="predicted"/>
<organism evidence="1">
    <name type="scientific">Rhizophora mucronata</name>
    <name type="common">Asiatic mangrove</name>
    <dbReference type="NCBI Taxonomy" id="61149"/>
    <lineage>
        <taxon>Eukaryota</taxon>
        <taxon>Viridiplantae</taxon>
        <taxon>Streptophyta</taxon>
        <taxon>Embryophyta</taxon>
        <taxon>Tracheophyta</taxon>
        <taxon>Spermatophyta</taxon>
        <taxon>Magnoliopsida</taxon>
        <taxon>eudicotyledons</taxon>
        <taxon>Gunneridae</taxon>
        <taxon>Pentapetalae</taxon>
        <taxon>rosids</taxon>
        <taxon>fabids</taxon>
        <taxon>Malpighiales</taxon>
        <taxon>Rhizophoraceae</taxon>
        <taxon>Rhizophora</taxon>
    </lineage>
</organism>
<sequence>MLPVTRSVCSLHLHKLST</sequence>
<name>A0A2P2NW45_RHIMU</name>
<protein>
    <submittedName>
        <fullName evidence="1">Uncharacterized protein</fullName>
    </submittedName>
</protein>
<evidence type="ECO:0000313" key="1">
    <source>
        <dbReference type="EMBL" id="MBX46683.1"/>
    </source>
</evidence>
<dbReference type="AlphaFoldDB" id="A0A2P2NW45"/>
<dbReference type="EMBL" id="GGEC01066199">
    <property type="protein sequence ID" value="MBX46683.1"/>
    <property type="molecule type" value="Transcribed_RNA"/>
</dbReference>
<accession>A0A2P2NW45</accession>
<reference evidence="1" key="1">
    <citation type="submission" date="2018-02" db="EMBL/GenBank/DDBJ databases">
        <title>Rhizophora mucronata_Transcriptome.</title>
        <authorList>
            <person name="Meera S.P."/>
            <person name="Sreeshan A."/>
            <person name="Augustine A."/>
        </authorList>
    </citation>
    <scope>NUCLEOTIDE SEQUENCE</scope>
    <source>
        <tissue evidence="1">Leaf</tissue>
    </source>
</reference>